<protein>
    <submittedName>
        <fullName evidence="1">Uncharacterized protein</fullName>
    </submittedName>
</protein>
<name>A0A6N0CAQ7_9ABAC</name>
<organism evidence="1">
    <name type="scientific">Spodoptera exigua multiple nucleopolyhedrovirus</name>
    <dbReference type="NCBI Taxonomy" id="10454"/>
    <lineage>
        <taxon>Viruses</taxon>
        <taxon>Viruses incertae sedis</taxon>
        <taxon>Naldaviricetes</taxon>
        <taxon>Lefavirales</taxon>
        <taxon>Baculoviridae</taxon>
        <taxon>Alphabaculovirus</taxon>
    </lineage>
</organism>
<accession>A0A6N0CAQ7</accession>
<evidence type="ECO:0000313" key="1">
    <source>
        <dbReference type="EMBL" id="QKO28876.1"/>
    </source>
</evidence>
<proteinExistence type="predicted"/>
<reference evidence="1" key="1">
    <citation type="submission" date="2019-09" db="EMBL/GenBank/DDBJ databases">
        <authorList>
            <person name="Tao P."/>
            <person name="Yang T."/>
            <person name="Chen J."/>
            <person name="Lin C."/>
            <person name="Hu J."/>
            <person name="Zhu Y."/>
            <person name="Lv H."/>
            <person name="Tian M."/>
            <person name="Gao Q."/>
            <person name="Jia J."/>
        </authorList>
    </citation>
    <scope>NUCLEOTIDE SEQUENCE</scope>
    <source>
        <strain evidence="1">WV103</strain>
    </source>
</reference>
<dbReference type="EMBL" id="MN481987">
    <property type="protein sequence ID" value="QKO28876.1"/>
    <property type="molecule type" value="Genomic_DNA"/>
</dbReference>
<sequence>MVVFVNIGGCGVSNSIDFSNDSRGRCIGIGIDVDIGIDVGRSIDVGRGIDVGGNSSFIRSIFNYIIIDVVVVVVGK</sequence>